<keyword evidence="4" id="KW-0413">Isomerase</keyword>
<evidence type="ECO:0000256" key="1">
    <source>
        <dbReference type="SAM" id="MobiDB-lite"/>
    </source>
</evidence>
<dbReference type="InterPro" id="IPR034660">
    <property type="entry name" value="DinB/YfiT-like"/>
</dbReference>
<dbReference type="InterPro" id="IPR017517">
    <property type="entry name" value="Maleyloyr_isom"/>
</dbReference>
<dbReference type="Pfam" id="PF07398">
    <property type="entry name" value="MDMPI_C"/>
    <property type="match status" value="1"/>
</dbReference>
<dbReference type="NCBIfam" id="TIGR03083">
    <property type="entry name" value="maleylpyruvate isomerase family mycothiol-dependent enzyme"/>
    <property type="match status" value="1"/>
</dbReference>
<dbReference type="Gene3D" id="1.20.120.450">
    <property type="entry name" value="dinb family like domain"/>
    <property type="match status" value="1"/>
</dbReference>
<sequence length="251" mass="26833">MVWGMSELTQQDLASRILAALTSLRELLATLDDEATAAPSVLPGWTRAHVVAHIDGFAKAAKRQLDTAGTEDPSPMYDGGPEGRDSDIEMAALMRSGPLVARTNESLGALESAVRATGTGQWDLATGFRGGGSVAELFHAIWRELVIHTSDLALDRTVADWEPEFCAHLFDELVVRVPEGRRYVLQPHGAQRIILGDGEDATVLSGTDFDLAAWLAGREPVGPVQATADGDGTDLPELGPWPSGQKSKKQV</sequence>
<feature type="region of interest" description="Disordered" evidence="1">
    <location>
        <begin position="222"/>
        <end position="251"/>
    </location>
</feature>
<dbReference type="SUPFAM" id="SSF109854">
    <property type="entry name" value="DinB/YfiT-like putative metalloenzymes"/>
    <property type="match status" value="1"/>
</dbReference>
<protein>
    <submittedName>
        <fullName evidence="4">Mycothiol-dependent maleylpyruvate isomerase NagL</fullName>
    </submittedName>
</protein>
<feature type="domain" description="Mycothiol-dependent maleylpyruvate isomerase metal-binding" evidence="3">
    <location>
        <begin position="19"/>
        <end position="153"/>
    </location>
</feature>
<evidence type="ECO:0000259" key="3">
    <source>
        <dbReference type="Pfam" id="PF11716"/>
    </source>
</evidence>
<feature type="region of interest" description="Disordered" evidence="1">
    <location>
        <begin position="65"/>
        <end position="84"/>
    </location>
</feature>
<dbReference type="InterPro" id="IPR036527">
    <property type="entry name" value="SCP2_sterol-bd_dom_sf"/>
</dbReference>
<dbReference type="GO" id="GO:0016853">
    <property type="term" value="F:isomerase activity"/>
    <property type="evidence" value="ECO:0007669"/>
    <property type="project" value="UniProtKB-KW"/>
</dbReference>
<name>A0ABP9TSK3_9MICC</name>
<evidence type="ECO:0000313" key="4">
    <source>
        <dbReference type="EMBL" id="GAA5228848.1"/>
    </source>
</evidence>
<accession>A0ABP9TSK3</accession>
<keyword evidence="5" id="KW-1185">Reference proteome</keyword>
<evidence type="ECO:0000313" key="5">
    <source>
        <dbReference type="Proteomes" id="UP001501257"/>
    </source>
</evidence>
<organism evidence="4 5">
    <name type="scientific">Paeniglutamicibacter antarcticus</name>
    <dbReference type="NCBI Taxonomy" id="494023"/>
    <lineage>
        <taxon>Bacteria</taxon>
        <taxon>Bacillati</taxon>
        <taxon>Actinomycetota</taxon>
        <taxon>Actinomycetes</taxon>
        <taxon>Micrococcales</taxon>
        <taxon>Micrococcaceae</taxon>
        <taxon>Paeniglutamicibacter</taxon>
    </lineage>
</organism>
<feature type="domain" description="MDMPI C-terminal" evidence="2">
    <location>
        <begin position="160"/>
        <end position="236"/>
    </location>
</feature>
<evidence type="ECO:0000259" key="2">
    <source>
        <dbReference type="Pfam" id="PF07398"/>
    </source>
</evidence>
<dbReference type="InterPro" id="IPR024344">
    <property type="entry name" value="MDMPI_metal-binding"/>
</dbReference>
<proteinExistence type="predicted"/>
<dbReference type="Proteomes" id="UP001501257">
    <property type="component" value="Unassembled WGS sequence"/>
</dbReference>
<gene>
    <name evidence="4" type="primary">nagL</name>
    <name evidence="4" type="ORF">GCM10025778_33870</name>
</gene>
<reference evidence="5" key="1">
    <citation type="journal article" date="2019" name="Int. J. Syst. Evol. Microbiol.">
        <title>The Global Catalogue of Microorganisms (GCM) 10K type strain sequencing project: providing services to taxonomists for standard genome sequencing and annotation.</title>
        <authorList>
            <consortium name="The Broad Institute Genomics Platform"/>
            <consortium name="The Broad Institute Genome Sequencing Center for Infectious Disease"/>
            <person name="Wu L."/>
            <person name="Ma J."/>
        </authorList>
    </citation>
    <scope>NUCLEOTIDE SEQUENCE [LARGE SCALE GENOMIC DNA]</scope>
    <source>
        <strain evidence="5">JCM 18952</strain>
    </source>
</reference>
<comment type="caution">
    <text evidence="4">The sequence shown here is derived from an EMBL/GenBank/DDBJ whole genome shotgun (WGS) entry which is preliminary data.</text>
</comment>
<dbReference type="Pfam" id="PF11716">
    <property type="entry name" value="MDMPI_N"/>
    <property type="match status" value="1"/>
</dbReference>
<dbReference type="InterPro" id="IPR010872">
    <property type="entry name" value="MDMPI_C-term_domain"/>
</dbReference>
<dbReference type="SUPFAM" id="SSF55718">
    <property type="entry name" value="SCP-like"/>
    <property type="match status" value="1"/>
</dbReference>
<dbReference type="EMBL" id="BAABLK010000091">
    <property type="protein sequence ID" value="GAA5228848.1"/>
    <property type="molecule type" value="Genomic_DNA"/>
</dbReference>